<accession>A0ABS0J1X3</accession>
<proteinExistence type="predicted"/>
<dbReference type="EMBL" id="VRYY01000111">
    <property type="protein sequence ID" value="MBG3876404.1"/>
    <property type="molecule type" value="Genomic_DNA"/>
</dbReference>
<sequence length="229" mass="24658">MLATSYHTFPANLAAGAVDQYGGAIIEFRITGETAAEALKKGISGATIATNDGKESVPVAMTLRIKSNTTTLRAMRYDYIKERFASAEVQSSSGTLPVPSRLSIPYTILGITNTPMDGDTGATGLQSASGCWRSKATPGARTVDLTINVNATTQRIKAVRVVTAPCGSIPLKYWVDQRIKEDAPWEYVTACEQPADSSVDCRIDLATPRQLRFRFDARTPVAINALLLQ</sequence>
<gene>
    <name evidence="1" type="ORF">FVW20_05020</name>
</gene>
<dbReference type="RefSeq" id="WP_196608558.1">
    <property type="nucleotide sequence ID" value="NZ_VRYY01000111.1"/>
</dbReference>
<evidence type="ECO:0000313" key="2">
    <source>
        <dbReference type="Proteomes" id="UP001194469"/>
    </source>
</evidence>
<keyword evidence="2" id="KW-1185">Reference proteome</keyword>
<comment type="caution">
    <text evidence="1">The sequence shown here is derived from an EMBL/GenBank/DDBJ whole genome shotgun (WGS) entry which is preliminary data.</text>
</comment>
<reference evidence="1 2" key="1">
    <citation type="submission" date="2019-08" db="EMBL/GenBank/DDBJ databases">
        <authorList>
            <person name="Luo N."/>
        </authorList>
    </citation>
    <scope>NUCLEOTIDE SEQUENCE [LARGE SCALE GENOMIC DNA]</scope>
    <source>
        <strain evidence="1 2">NCIMB 9442</strain>
    </source>
</reference>
<evidence type="ECO:0000313" key="1">
    <source>
        <dbReference type="EMBL" id="MBG3876404.1"/>
    </source>
</evidence>
<protein>
    <recommendedName>
        <fullName evidence="3">DUF3108 domain-containing protein</fullName>
    </recommendedName>
</protein>
<name>A0ABS0J1X3_9BACT</name>
<evidence type="ECO:0008006" key="3">
    <source>
        <dbReference type="Google" id="ProtNLM"/>
    </source>
</evidence>
<organism evidence="1 2">
    <name type="scientific">Nitratidesulfovibrio oxamicus</name>
    <dbReference type="NCBI Taxonomy" id="32016"/>
    <lineage>
        <taxon>Bacteria</taxon>
        <taxon>Pseudomonadati</taxon>
        <taxon>Thermodesulfobacteriota</taxon>
        <taxon>Desulfovibrionia</taxon>
        <taxon>Desulfovibrionales</taxon>
        <taxon>Desulfovibrionaceae</taxon>
        <taxon>Nitratidesulfovibrio</taxon>
    </lineage>
</organism>
<dbReference type="Proteomes" id="UP001194469">
    <property type="component" value="Unassembled WGS sequence"/>
</dbReference>